<dbReference type="SUPFAM" id="SSF56112">
    <property type="entry name" value="Protein kinase-like (PK-like)"/>
    <property type="match status" value="1"/>
</dbReference>
<comment type="caution">
    <text evidence="2">The sequence shown here is derived from an EMBL/GenBank/DDBJ whole genome shotgun (WGS) entry which is preliminary data.</text>
</comment>
<dbReference type="InterPro" id="IPR002575">
    <property type="entry name" value="Aminoglycoside_PTrfase"/>
</dbReference>
<dbReference type="OrthoDB" id="191037at2759"/>
<accession>A0A8H6YLT1</accession>
<evidence type="ECO:0000313" key="3">
    <source>
        <dbReference type="Proteomes" id="UP000620124"/>
    </source>
</evidence>
<gene>
    <name evidence="2" type="ORF">MVEN_00573800</name>
</gene>
<keyword evidence="3" id="KW-1185">Reference proteome</keyword>
<feature type="domain" description="Aminoglycoside phosphotransferase" evidence="1">
    <location>
        <begin position="40"/>
        <end position="288"/>
    </location>
</feature>
<name>A0A8H6YLT1_9AGAR</name>
<evidence type="ECO:0000259" key="1">
    <source>
        <dbReference type="Pfam" id="PF01636"/>
    </source>
</evidence>
<reference evidence="2" key="1">
    <citation type="submission" date="2020-05" db="EMBL/GenBank/DDBJ databases">
        <title>Mycena genomes resolve the evolution of fungal bioluminescence.</title>
        <authorList>
            <person name="Tsai I.J."/>
        </authorList>
    </citation>
    <scope>NUCLEOTIDE SEQUENCE</scope>
    <source>
        <strain evidence="2">CCC161011</strain>
    </source>
</reference>
<organism evidence="2 3">
    <name type="scientific">Mycena venus</name>
    <dbReference type="NCBI Taxonomy" id="2733690"/>
    <lineage>
        <taxon>Eukaryota</taxon>
        <taxon>Fungi</taxon>
        <taxon>Dikarya</taxon>
        <taxon>Basidiomycota</taxon>
        <taxon>Agaricomycotina</taxon>
        <taxon>Agaricomycetes</taxon>
        <taxon>Agaricomycetidae</taxon>
        <taxon>Agaricales</taxon>
        <taxon>Marasmiineae</taxon>
        <taxon>Mycenaceae</taxon>
        <taxon>Mycena</taxon>
    </lineage>
</organism>
<dbReference type="Proteomes" id="UP000620124">
    <property type="component" value="Unassembled WGS sequence"/>
</dbReference>
<dbReference type="PANTHER" id="PTHR47829:SF1">
    <property type="entry name" value="HAD FAMILY PHOSPHATASE"/>
    <property type="match status" value="1"/>
</dbReference>
<dbReference type="Pfam" id="PF01636">
    <property type="entry name" value="APH"/>
    <property type="match status" value="1"/>
</dbReference>
<dbReference type="InterPro" id="IPR041726">
    <property type="entry name" value="ACAD10_11_N"/>
</dbReference>
<dbReference type="AlphaFoldDB" id="A0A8H6YLT1"/>
<dbReference type="CDD" id="cd05154">
    <property type="entry name" value="ACAD10_11_N-like"/>
    <property type="match status" value="1"/>
</dbReference>
<dbReference type="EMBL" id="JACAZI010000004">
    <property type="protein sequence ID" value="KAF7362273.1"/>
    <property type="molecule type" value="Genomic_DNA"/>
</dbReference>
<dbReference type="Gene3D" id="3.30.200.20">
    <property type="entry name" value="Phosphorylase Kinase, domain 1"/>
    <property type="match status" value="1"/>
</dbReference>
<dbReference type="InterPro" id="IPR052898">
    <property type="entry name" value="ACAD10-like"/>
</dbReference>
<dbReference type="InterPro" id="IPR011009">
    <property type="entry name" value="Kinase-like_dom_sf"/>
</dbReference>
<dbReference type="PANTHER" id="PTHR47829">
    <property type="entry name" value="HYDROLASE, PUTATIVE (AFU_ORTHOLOGUE AFUA_1G12880)-RELATED"/>
    <property type="match status" value="1"/>
</dbReference>
<proteinExistence type="predicted"/>
<protein>
    <submittedName>
        <fullName evidence="2">Acyl-CoA dehydrogenase family member 11</fullName>
    </submittedName>
</protein>
<dbReference type="Gene3D" id="3.90.1200.10">
    <property type="match status" value="1"/>
</dbReference>
<evidence type="ECO:0000313" key="2">
    <source>
        <dbReference type="EMBL" id="KAF7362273.1"/>
    </source>
</evidence>
<sequence>MSSDNKKIGGEFGEVRANINVETLTAYLLKNVKTLRGPIDVKQFKFGQSNPTYFLTDANKTKFVLRKKPAGELISNTAHQIEREYTMLRALHRHNTNPSTPRVQQVPVPEPIILCEDKSIIGTPFYVMEFVDGRIFTDITMPEVSAQDRRECWLSAIAALAALGSISPATVGLSSFAPSSDYFPRQIKSLGRVSSAQAAVVDLDTKRPIGDIPYYDELMAWYRKNLPDERKTGLRIVHGDYKLDNLIFHPTENRVVAILDWELCTLGSPLADFANLTMSWSIRPTDVQVDPERPFMGGALKGAPEKQPIPLEDLEREYCRLTNQPYPIKDIVFARSWMLFRLSVISQGIAARVARKQASSERAYFTRTSLPITWKGRKKCYRRVGQQCWTTGKVVTVNRLLWRLSILKLERWSPPRSPFIGQSALRLNHINVLTVKPARRTMPVLQAKSSRTEMVEITTD</sequence>